<evidence type="ECO:0000313" key="2">
    <source>
        <dbReference type="Proteomes" id="UP001235030"/>
    </source>
</evidence>
<evidence type="ECO:0000313" key="1">
    <source>
        <dbReference type="EMBL" id="WMT83492.1"/>
    </source>
</evidence>
<accession>A0ABY9Q6F8</accession>
<dbReference type="EMBL" id="CP101637">
    <property type="protein sequence ID" value="WMT83492.1"/>
    <property type="molecule type" value="Genomic_DNA"/>
</dbReference>
<sequence length="41" mass="4936">MRILKCIVKIFFKEAMCKYKNLSYMELSIGLLEDDDIYKTK</sequence>
<reference evidence="1 2" key="1">
    <citation type="submission" date="2022-07" db="EMBL/GenBank/DDBJ databases">
        <title>Genome sequence of Terrisporobacter mayombei DSM6539.</title>
        <authorList>
            <person name="Boeer T."/>
            <person name="Bengelsdorf F.R."/>
            <person name="Daniel R."/>
            <person name="Poehlein A."/>
        </authorList>
    </citation>
    <scope>NUCLEOTIDE SEQUENCE [LARGE SCALE GENOMIC DNA]</scope>
    <source>
        <strain evidence="1 2">DSM 6539</strain>
    </source>
</reference>
<proteinExistence type="predicted"/>
<dbReference type="Proteomes" id="UP001235030">
    <property type="component" value="Chromosome"/>
</dbReference>
<organism evidence="1 2">
    <name type="scientific">Terrisporobacter mayombei</name>
    <dbReference type="NCBI Taxonomy" id="1541"/>
    <lineage>
        <taxon>Bacteria</taxon>
        <taxon>Bacillati</taxon>
        <taxon>Bacillota</taxon>
        <taxon>Clostridia</taxon>
        <taxon>Peptostreptococcales</taxon>
        <taxon>Peptostreptococcaceae</taxon>
        <taxon>Terrisporobacter</taxon>
    </lineage>
</organism>
<keyword evidence="2" id="KW-1185">Reference proteome</keyword>
<protein>
    <submittedName>
        <fullName evidence="1">Uncharacterized protein</fullName>
    </submittedName>
</protein>
<name>A0ABY9Q6F8_9FIRM</name>
<dbReference type="RefSeq" id="WP_265589502.1">
    <property type="nucleotide sequence ID" value="NZ_CP101637.1"/>
</dbReference>
<gene>
    <name evidence="1" type="ORF">TEMA_40100</name>
</gene>